<proteinExistence type="predicted"/>
<feature type="region of interest" description="Disordered" evidence="1">
    <location>
        <begin position="80"/>
        <end position="108"/>
    </location>
</feature>
<feature type="compositionally biased region" description="Basic and acidic residues" evidence="1">
    <location>
        <begin position="81"/>
        <end position="94"/>
    </location>
</feature>
<keyword evidence="3" id="KW-1185">Reference proteome</keyword>
<comment type="caution">
    <text evidence="2">The sequence shown here is derived from an EMBL/GenBank/DDBJ whole genome shotgun (WGS) entry which is preliminary data.</text>
</comment>
<dbReference type="EMBL" id="JBHFFA010000002">
    <property type="protein sequence ID" value="KAL2643736.1"/>
    <property type="molecule type" value="Genomic_DNA"/>
</dbReference>
<organism evidence="2 3">
    <name type="scientific">Riccia fluitans</name>
    <dbReference type="NCBI Taxonomy" id="41844"/>
    <lineage>
        <taxon>Eukaryota</taxon>
        <taxon>Viridiplantae</taxon>
        <taxon>Streptophyta</taxon>
        <taxon>Embryophyta</taxon>
        <taxon>Marchantiophyta</taxon>
        <taxon>Marchantiopsida</taxon>
        <taxon>Marchantiidae</taxon>
        <taxon>Marchantiales</taxon>
        <taxon>Ricciaceae</taxon>
        <taxon>Riccia</taxon>
    </lineage>
</organism>
<gene>
    <name evidence="2" type="ORF">R1flu_011323</name>
</gene>
<dbReference type="Proteomes" id="UP001605036">
    <property type="component" value="Unassembled WGS sequence"/>
</dbReference>
<evidence type="ECO:0000313" key="3">
    <source>
        <dbReference type="Proteomes" id="UP001605036"/>
    </source>
</evidence>
<reference evidence="2 3" key="1">
    <citation type="submission" date="2024-09" db="EMBL/GenBank/DDBJ databases">
        <title>Chromosome-scale assembly of Riccia fluitans.</title>
        <authorList>
            <person name="Paukszto L."/>
            <person name="Sawicki J."/>
            <person name="Karawczyk K."/>
            <person name="Piernik-Szablinska J."/>
            <person name="Szczecinska M."/>
            <person name="Mazdziarz M."/>
        </authorList>
    </citation>
    <scope>NUCLEOTIDE SEQUENCE [LARGE SCALE GENOMIC DNA]</scope>
    <source>
        <strain evidence="2">Rf_01</strain>
        <tissue evidence="2">Aerial parts of the thallus</tissue>
    </source>
</reference>
<evidence type="ECO:0000256" key="1">
    <source>
        <dbReference type="SAM" id="MobiDB-lite"/>
    </source>
</evidence>
<evidence type="ECO:0000313" key="2">
    <source>
        <dbReference type="EMBL" id="KAL2643736.1"/>
    </source>
</evidence>
<sequence>MGRRSVSIPLPLRRPVHKRTKTLTRSVVGYSGAGRWIQGPGYAGLAATMARYERLTWRFGHAEARGRHLLPLETASSLLRNSRDDRSHGKDGSLRRRVPSPEWPAIGENLTSSSRARTVWLTSSTPTLQCRPIHRERGTAMSRAAGMQQFPGLKCSDNRTSPPFRFGAKNRQMDAVGPVCWSNPLAFARSRLQSGGQREGVPGAECCRVRILSRNGTWPTQRQELDLGTTTPPSEAVLTHGWHKAIGTLDRQCLH</sequence>
<accession>A0ABD1Z7G9</accession>
<name>A0ABD1Z7G9_9MARC</name>
<dbReference type="AlphaFoldDB" id="A0ABD1Z7G9"/>
<protein>
    <submittedName>
        <fullName evidence="2">Uncharacterized protein</fullName>
    </submittedName>
</protein>